<evidence type="ECO:0000313" key="5">
    <source>
        <dbReference type="Proteomes" id="UP001589610"/>
    </source>
</evidence>
<dbReference type="InterPro" id="IPR006311">
    <property type="entry name" value="TAT_signal"/>
</dbReference>
<dbReference type="SUPFAM" id="SSF50370">
    <property type="entry name" value="Ricin B-like lectins"/>
    <property type="match status" value="1"/>
</dbReference>
<dbReference type="CDD" id="cd01833">
    <property type="entry name" value="XynB_like"/>
    <property type="match status" value="1"/>
</dbReference>
<feature type="compositionally biased region" description="Low complexity" evidence="1">
    <location>
        <begin position="42"/>
        <end position="67"/>
    </location>
</feature>
<sequence>MRRNSRRFWAAVLGFALTAAGLTTATAAPAQAGAAHVRSAQAGSAQTRSAQAGSAQAGSAQAESNGGVRVMPLGDSITDGFNVPGGYRVNLWQRLVTGQYTVDFVGSGFNGPSTLGDHDHEGHSGWRIDQIDTNIVGWLQTFAPRTILLHIGTNDMTQNHDVAGAPARLSALIDKIRANAPAVELFVARITPSADPTVEARIQAFNAAVPGVVAQKGPMTHLVDMHSGFTTADLADGLHPNVSGYAKMAERWFAALQAVPGSLTQTSVPPVGTAVSLSNPQSNRCLDVSGVSTAPGAQIHIWDCHGGTNQRWTRTAANELRVYGDRCLDVNGNGTANGTKVQIWTCNGGTAQKFTFTTNGTIVGAGSGKCLDVAASGTVNGTLVQLWDCNGTGAQRWSVR</sequence>
<dbReference type="InterPro" id="IPR000772">
    <property type="entry name" value="Ricin_B_lectin"/>
</dbReference>
<dbReference type="Gene3D" id="2.80.10.50">
    <property type="match status" value="2"/>
</dbReference>
<comment type="caution">
    <text evidence="4">The sequence shown here is derived from an EMBL/GenBank/DDBJ whole genome shotgun (WGS) entry which is preliminary data.</text>
</comment>
<dbReference type="PANTHER" id="PTHR30383:SF5">
    <property type="entry name" value="SGNH HYDROLASE-TYPE ESTERASE DOMAIN-CONTAINING PROTEIN"/>
    <property type="match status" value="1"/>
</dbReference>
<dbReference type="SMART" id="SM00458">
    <property type="entry name" value="RICIN"/>
    <property type="match status" value="1"/>
</dbReference>
<dbReference type="Pfam" id="PF13472">
    <property type="entry name" value="Lipase_GDSL_2"/>
    <property type="match status" value="1"/>
</dbReference>
<dbReference type="Proteomes" id="UP001589610">
    <property type="component" value="Unassembled WGS sequence"/>
</dbReference>
<dbReference type="EMBL" id="JBHMBS010000001">
    <property type="protein sequence ID" value="MFB9673959.1"/>
    <property type="molecule type" value="Genomic_DNA"/>
</dbReference>
<dbReference type="CDD" id="cd23418">
    <property type="entry name" value="beta-trefoil_Ricin_XLN-like"/>
    <property type="match status" value="1"/>
</dbReference>
<dbReference type="InterPro" id="IPR051532">
    <property type="entry name" value="Ester_Hydrolysis_Enzymes"/>
</dbReference>
<dbReference type="PROSITE" id="PS51318">
    <property type="entry name" value="TAT"/>
    <property type="match status" value="1"/>
</dbReference>
<feature type="region of interest" description="Disordered" evidence="1">
    <location>
        <begin position="42"/>
        <end position="68"/>
    </location>
</feature>
<dbReference type="InterPro" id="IPR013830">
    <property type="entry name" value="SGNH_hydro"/>
</dbReference>
<dbReference type="RefSeq" id="WP_344743700.1">
    <property type="nucleotide sequence ID" value="NZ_BAAAWW010000029.1"/>
</dbReference>
<evidence type="ECO:0000313" key="4">
    <source>
        <dbReference type="EMBL" id="MFB9673959.1"/>
    </source>
</evidence>
<dbReference type="InterPro" id="IPR035992">
    <property type="entry name" value="Ricin_B-like_lectins"/>
</dbReference>
<dbReference type="Pfam" id="PF00652">
    <property type="entry name" value="Ricin_B_lectin"/>
    <property type="match status" value="1"/>
</dbReference>
<organism evidence="4 5">
    <name type="scientific">Streptosporangium vulgare</name>
    <dbReference type="NCBI Taxonomy" id="46190"/>
    <lineage>
        <taxon>Bacteria</taxon>
        <taxon>Bacillati</taxon>
        <taxon>Actinomycetota</taxon>
        <taxon>Actinomycetes</taxon>
        <taxon>Streptosporangiales</taxon>
        <taxon>Streptosporangiaceae</taxon>
        <taxon>Streptosporangium</taxon>
    </lineage>
</organism>
<keyword evidence="2" id="KW-0732">Signal</keyword>
<feature type="chain" id="PRO_5045454985" evidence="2">
    <location>
        <begin position="28"/>
        <end position="400"/>
    </location>
</feature>
<dbReference type="PANTHER" id="PTHR30383">
    <property type="entry name" value="THIOESTERASE 1/PROTEASE 1/LYSOPHOSPHOLIPASE L1"/>
    <property type="match status" value="1"/>
</dbReference>
<accession>A0ABV5T4G3</accession>
<gene>
    <name evidence="4" type="ORF">ACFFRH_00555</name>
</gene>
<name>A0ABV5T4G3_9ACTN</name>
<dbReference type="SUPFAM" id="SSF52266">
    <property type="entry name" value="SGNH hydrolase"/>
    <property type="match status" value="1"/>
</dbReference>
<dbReference type="InterPro" id="IPR036514">
    <property type="entry name" value="SGNH_hydro_sf"/>
</dbReference>
<evidence type="ECO:0000256" key="2">
    <source>
        <dbReference type="SAM" id="SignalP"/>
    </source>
</evidence>
<feature type="domain" description="Ricin B lectin" evidence="3">
    <location>
        <begin position="272"/>
        <end position="400"/>
    </location>
</feature>
<feature type="signal peptide" evidence="2">
    <location>
        <begin position="1"/>
        <end position="27"/>
    </location>
</feature>
<keyword evidence="5" id="KW-1185">Reference proteome</keyword>
<evidence type="ECO:0000259" key="3">
    <source>
        <dbReference type="SMART" id="SM00458"/>
    </source>
</evidence>
<dbReference type="Gene3D" id="3.40.50.1110">
    <property type="entry name" value="SGNH hydrolase"/>
    <property type="match status" value="1"/>
</dbReference>
<evidence type="ECO:0000256" key="1">
    <source>
        <dbReference type="SAM" id="MobiDB-lite"/>
    </source>
</evidence>
<proteinExistence type="predicted"/>
<reference evidence="4 5" key="1">
    <citation type="submission" date="2024-09" db="EMBL/GenBank/DDBJ databases">
        <authorList>
            <person name="Sun Q."/>
            <person name="Mori K."/>
        </authorList>
    </citation>
    <scope>NUCLEOTIDE SEQUENCE [LARGE SCALE GENOMIC DNA]</scope>
    <source>
        <strain evidence="4 5">JCM 3028</strain>
    </source>
</reference>
<protein>
    <submittedName>
        <fullName evidence="4">Ricin-type beta-trefoil lectin domain protein</fullName>
    </submittedName>
</protein>
<dbReference type="PROSITE" id="PS50231">
    <property type="entry name" value="RICIN_B_LECTIN"/>
    <property type="match status" value="1"/>
</dbReference>